<comment type="caution">
    <text evidence="6">The sequence shown here is derived from an EMBL/GenBank/DDBJ whole genome shotgun (WGS) entry which is preliminary data.</text>
</comment>
<evidence type="ECO:0000256" key="4">
    <source>
        <dbReference type="SAM" id="MobiDB-lite"/>
    </source>
</evidence>
<feature type="domain" description="HTH araC/xylS-type" evidence="5">
    <location>
        <begin position="162"/>
        <end position="260"/>
    </location>
</feature>
<dbReference type="Gene3D" id="1.10.10.60">
    <property type="entry name" value="Homeodomain-like"/>
    <property type="match status" value="1"/>
</dbReference>
<dbReference type="PROSITE" id="PS01124">
    <property type="entry name" value="HTH_ARAC_FAMILY_2"/>
    <property type="match status" value="1"/>
</dbReference>
<evidence type="ECO:0000256" key="2">
    <source>
        <dbReference type="ARBA" id="ARBA00023125"/>
    </source>
</evidence>
<dbReference type="SMART" id="SM00342">
    <property type="entry name" value="HTH_ARAC"/>
    <property type="match status" value="1"/>
</dbReference>
<keyword evidence="7" id="KW-1185">Reference proteome</keyword>
<dbReference type="GO" id="GO:0043565">
    <property type="term" value="F:sequence-specific DNA binding"/>
    <property type="evidence" value="ECO:0007669"/>
    <property type="project" value="InterPro"/>
</dbReference>
<evidence type="ECO:0000259" key="5">
    <source>
        <dbReference type="PROSITE" id="PS01124"/>
    </source>
</evidence>
<sequence>MKSRARISTLAQWSSAGVWQAELPHSSAMHLLVWITRGQGRALIGGIRRGVGVHNALVIPAGTLFSLDVGRQGFGLICAIPPGGAALMPDEPEHLRLRDVQAQSELTSILDAMQREQNGNRPFMDEAIDAHAALLSVWLRRTMIADTDDHAARPSAAQRLVTAYAALIERDYKSGKPMADYARALGVTPTHLTRSCRACAGLSAANLLTQRILHAARSMLETGTLPFKHIAALLGFRSAAYFSRFIQHHTGMTPTALRRQGQKTATAPTRATPLATGVG</sequence>
<dbReference type="AlphaFoldDB" id="A0A967BBL2"/>
<dbReference type="InterPro" id="IPR009057">
    <property type="entry name" value="Homeodomain-like_sf"/>
</dbReference>
<evidence type="ECO:0000313" key="6">
    <source>
        <dbReference type="EMBL" id="NHQ73071.1"/>
    </source>
</evidence>
<dbReference type="PANTHER" id="PTHR43280">
    <property type="entry name" value="ARAC-FAMILY TRANSCRIPTIONAL REGULATOR"/>
    <property type="match status" value="1"/>
</dbReference>
<evidence type="ECO:0000256" key="3">
    <source>
        <dbReference type="ARBA" id="ARBA00023163"/>
    </source>
</evidence>
<dbReference type="InterPro" id="IPR018060">
    <property type="entry name" value="HTH_AraC"/>
</dbReference>
<evidence type="ECO:0000313" key="7">
    <source>
        <dbReference type="Proteomes" id="UP000639775"/>
    </source>
</evidence>
<dbReference type="Pfam" id="PF12833">
    <property type="entry name" value="HTH_18"/>
    <property type="match status" value="1"/>
</dbReference>
<dbReference type="SUPFAM" id="SSF46689">
    <property type="entry name" value="Homeodomain-like"/>
    <property type="match status" value="1"/>
</dbReference>
<keyword evidence="2" id="KW-0238">DNA-binding</keyword>
<feature type="compositionally biased region" description="Low complexity" evidence="4">
    <location>
        <begin position="264"/>
        <end position="279"/>
    </location>
</feature>
<dbReference type="PANTHER" id="PTHR43280:SF32">
    <property type="entry name" value="TRANSCRIPTIONAL REGULATORY PROTEIN"/>
    <property type="match status" value="1"/>
</dbReference>
<proteinExistence type="predicted"/>
<organism evidence="6 7">
    <name type="scientific">Roseovarius gahaiensis</name>
    <dbReference type="NCBI Taxonomy" id="2716691"/>
    <lineage>
        <taxon>Bacteria</taxon>
        <taxon>Pseudomonadati</taxon>
        <taxon>Pseudomonadota</taxon>
        <taxon>Alphaproteobacteria</taxon>
        <taxon>Rhodobacterales</taxon>
        <taxon>Roseobacteraceae</taxon>
        <taxon>Roseovarius</taxon>
    </lineage>
</organism>
<dbReference type="GO" id="GO:0003700">
    <property type="term" value="F:DNA-binding transcription factor activity"/>
    <property type="evidence" value="ECO:0007669"/>
    <property type="project" value="InterPro"/>
</dbReference>
<keyword evidence="3" id="KW-0804">Transcription</keyword>
<gene>
    <name evidence="6" type="ORF">HAT86_01150</name>
</gene>
<feature type="region of interest" description="Disordered" evidence="4">
    <location>
        <begin position="257"/>
        <end position="279"/>
    </location>
</feature>
<dbReference type="RefSeq" id="WP_167192751.1">
    <property type="nucleotide sequence ID" value="NZ_JAAORB010000001.1"/>
</dbReference>
<evidence type="ECO:0000256" key="1">
    <source>
        <dbReference type="ARBA" id="ARBA00023015"/>
    </source>
</evidence>
<protein>
    <submittedName>
        <fullName evidence="6">AraC family transcriptional regulator</fullName>
    </submittedName>
</protein>
<dbReference type="Proteomes" id="UP000639775">
    <property type="component" value="Unassembled WGS sequence"/>
</dbReference>
<reference evidence="6" key="1">
    <citation type="submission" date="2020-03" db="EMBL/GenBank/DDBJ databases">
        <title>Roseovarius gahaiensis sp. nov., isolated from Gahai Saline Lake, China.</title>
        <authorList>
            <person name="Sun X."/>
        </authorList>
    </citation>
    <scope>NUCLEOTIDE SEQUENCE</scope>
    <source>
        <strain evidence="6">GH877</strain>
    </source>
</reference>
<keyword evidence="1" id="KW-0805">Transcription regulation</keyword>
<accession>A0A967BBL2</accession>
<dbReference type="EMBL" id="JAAORB010000001">
    <property type="protein sequence ID" value="NHQ73071.1"/>
    <property type="molecule type" value="Genomic_DNA"/>
</dbReference>
<name>A0A967BBL2_9RHOB</name>